<dbReference type="Gene3D" id="3.60.20.10">
    <property type="entry name" value="Glutamine Phosphoribosylpyrophosphate, subunit 1, domain 1"/>
    <property type="match status" value="1"/>
</dbReference>
<comment type="subcellular location">
    <subcellularLocation>
        <location evidence="1">Nucleus</location>
    </subcellularLocation>
</comment>
<dbReference type="InterPro" id="IPR023333">
    <property type="entry name" value="Proteasome_suB-type"/>
</dbReference>
<evidence type="ECO:0000256" key="3">
    <source>
        <dbReference type="ARBA" id="ARBA00022942"/>
    </source>
</evidence>
<dbReference type="InterPro" id="IPR001353">
    <property type="entry name" value="Proteasome_sua/b"/>
</dbReference>
<keyword evidence="2" id="KW-0963">Cytoplasm</keyword>
<dbReference type="GO" id="GO:0051603">
    <property type="term" value="P:proteolysis involved in protein catabolic process"/>
    <property type="evidence" value="ECO:0007669"/>
    <property type="project" value="InterPro"/>
</dbReference>
<gene>
    <name evidence="4" type="ORF">CCUR1050_LOCUS28979</name>
</gene>
<evidence type="ECO:0008006" key="5">
    <source>
        <dbReference type="Google" id="ProtNLM"/>
    </source>
</evidence>
<dbReference type="PANTHER" id="PTHR32194">
    <property type="entry name" value="METALLOPROTEASE TLDD"/>
    <property type="match status" value="1"/>
</dbReference>
<dbReference type="GO" id="GO:0005839">
    <property type="term" value="C:proteasome core complex"/>
    <property type="evidence" value="ECO:0007669"/>
    <property type="project" value="InterPro"/>
</dbReference>
<dbReference type="AlphaFoldDB" id="A0A7S0QXR5"/>
<dbReference type="GO" id="GO:0005737">
    <property type="term" value="C:cytoplasm"/>
    <property type="evidence" value="ECO:0007669"/>
    <property type="project" value="TreeGrafter"/>
</dbReference>
<accession>A0A7S0QXR5</accession>
<dbReference type="EMBL" id="HBEZ01052793">
    <property type="protein sequence ID" value="CAD8654997.1"/>
    <property type="molecule type" value="Transcribed_RNA"/>
</dbReference>
<evidence type="ECO:0000313" key="4">
    <source>
        <dbReference type="EMBL" id="CAD8654997.1"/>
    </source>
</evidence>
<protein>
    <recommendedName>
        <fullName evidence="5">Proteasome subunit beta</fullName>
    </recommendedName>
</protein>
<dbReference type="Pfam" id="PF00227">
    <property type="entry name" value="Proteasome"/>
    <property type="match status" value="1"/>
</dbReference>
<evidence type="ECO:0000256" key="2">
    <source>
        <dbReference type="ARBA" id="ARBA00022490"/>
    </source>
</evidence>
<dbReference type="InterPro" id="IPR029055">
    <property type="entry name" value="Ntn_hydrolases_N"/>
</dbReference>
<dbReference type="GO" id="GO:0005634">
    <property type="term" value="C:nucleus"/>
    <property type="evidence" value="ECO:0007669"/>
    <property type="project" value="UniProtKB-SubCell"/>
</dbReference>
<dbReference type="SUPFAM" id="SSF56235">
    <property type="entry name" value="N-terminal nucleophile aminohydrolases (Ntn hydrolases)"/>
    <property type="match status" value="1"/>
</dbReference>
<reference evidence="4" key="1">
    <citation type="submission" date="2021-01" db="EMBL/GenBank/DDBJ databases">
        <authorList>
            <person name="Corre E."/>
            <person name="Pelletier E."/>
            <person name="Niang G."/>
            <person name="Scheremetjew M."/>
            <person name="Finn R."/>
            <person name="Kale V."/>
            <person name="Holt S."/>
            <person name="Cochrane G."/>
            <person name="Meng A."/>
            <person name="Brown T."/>
            <person name="Cohen L."/>
        </authorList>
    </citation>
    <scope>NUCLEOTIDE SEQUENCE</scope>
    <source>
        <strain evidence="4">CCAP979/52</strain>
    </source>
</reference>
<name>A0A7S0QXR5_9CRYP</name>
<organism evidence="4">
    <name type="scientific">Cryptomonas curvata</name>
    <dbReference type="NCBI Taxonomy" id="233186"/>
    <lineage>
        <taxon>Eukaryota</taxon>
        <taxon>Cryptophyceae</taxon>
        <taxon>Cryptomonadales</taxon>
        <taxon>Cryptomonadaceae</taxon>
        <taxon>Cryptomonas</taxon>
    </lineage>
</organism>
<dbReference type="PANTHER" id="PTHR32194:SF2">
    <property type="entry name" value="PROTEASOME SUBUNIT BETA TYPE-1"/>
    <property type="match status" value="1"/>
</dbReference>
<proteinExistence type="predicted"/>
<evidence type="ECO:0000256" key="1">
    <source>
        <dbReference type="ARBA" id="ARBA00004123"/>
    </source>
</evidence>
<sequence length="193" mass="21754">MDTIISIAGNDFAIIAMNTSVINSIVFVKEDLDKFMEIGKNKFLAVSGYPGDVAQFTDFIQKTLLLHSLRTGLPLSTHSVANCIRKEISECLRKNPFKISILLIGFDKGVGSSLYSVDNLGALQRMEYCVQGYAAFFLFSFLDRRYKPKMKIEDILDIIIQSKTILKNRFIINQINFLIKIVDSKGCRNIGII</sequence>
<keyword evidence="3" id="KW-0647">Proteasome</keyword>